<name>A0A2U1FCE0_9PORP</name>
<dbReference type="AlphaFoldDB" id="A0A2U1FCE0"/>
<proteinExistence type="predicted"/>
<keyword evidence="2" id="KW-1185">Reference proteome</keyword>
<gene>
    <name evidence="1" type="ORF">C7382_10827</name>
</gene>
<organism evidence="1 2">
    <name type="scientific">Porphyromonas loveana</name>
    <dbReference type="NCBI Taxonomy" id="1884669"/>
    <lineage>
        <taxon>Bacteria</taxon>
        <taxon>Pseudomonadati</taxon>
        <taxon>Bacteroidota</taxon>
        <taxon>Bacteroidia</taxon>
        <taxon>Bacteroidales</taxon>
        <taxon>Porphyromonadaceae</taxon>
        <taxon>Porphyromonas</taxon>
    </lineage>
</organism>
<evidence type="ECO:0000313" key="1">
    <source>
        <dbReference type="EMBL" id="PVZ09838.1"/>
    </source>
</evidence>
<dbReference type="Proteomes" id="UP000245462">
    <property type="component" value="Unassembled WGS sequence"/>
</dbReference>
<accession>A0A2U1FCE0</accession>
<protein>
    <submittedName>
        <fullName evidence="1">Uncharacterized protein</fullName>
    </submittedName>
</protein>
<reference evidence="1 2" key="1">
    <citation type="submission" date="2018-04" db="EMBL/GenBank/DDBJ databases">
        <title>Genomic Encyclopedia of Type Strains, Phase IV (KMG-IV): sequencing the most valuable type-strain genomes for metagenomic binning, comparative biology and taxonomic classification.</title>
        <authorList>
            <person name="Goeker M."/>
        </authorList>
    </citation>
    <scope>NUCLEOTIDE SEQUENCE [LARGE SCALE GENOMIC DNA]</scope>
    <source>
        <strain evidence="1 2">DSM 28520</strain>
    </source>
</reference>
<comment type="caution">
    <text evidence="1">The sequence shown here is derived from an EMBL/GenBank/DDBJ whole genome shotgun (WGS) entry which is preliminary data.</text>
</comment>
<sequence length="65" mass="7117">MFALCLIVLLFTDTLGQVAMALRLTMLRGVTADPPIPHGLVTAHMRGGEMSVTFEKNTHPHQKDS</sequence>
<evidence type="ECO:0000313" key="2">
    <source>
        <dbReference type="Proteomes" id="UP000245462"/>
    </source>
</evidence>
<dbReference type="EMBL" id="QEKY01000008">
    <property type="protein sequence ID" value="PVZ09838.1"/>
    <property type="molecule type" value="Genomic_DNA"/>
</dbReference>